<sequence length="165" mass="18220">MPKIPPFRSVQLHSIVQAVGKKKLEYPIALPPNGRLADQTSEGKLGNLKSGRRSDVRWLARKHKSGRRCVALYCAERPSAGDPSSLGMYDGLLAIGPSCAPCNFQPASCGVCTNLGRDTLSIEYLYTERIRWKRKEKETEKEEKVGCESSSLCLRREVSTSHLGG</sequence>
<organism evidence="1 2">
    <name type="scientific">Irpex rosettiformis</name>
    <dbReference type="NCBI Taxonomy" id="378272"/>
    <lineage>
        <taxon>Eukaryota</taxon>
        <taxon>Fungi</taxon>
        <taxon>Dikarya</taxon>
        <taxon>Basidiomycota</taxon>
        <taxon>Agaricomycotina</taxon>
        <taxon>Agaricomycetes</taxon>
        <taxon>Polyporales</taxon>
        <taxon>Irpicaceae</taxon>
        <taxon>Irpex</taxon>
    </lineage>
</organism>
<accession>A0ACB8UEY1</accession>
<protein>
    <submittedName>
        <fullName evidence="1">Uncharacterized protein</fullName>
    </submittedName>
</protein>
<dbReference type="EMBL" id="MU274903">
    <property type="protein sequence ID" value="KAI0092711.1"/>
    <property type="molecule type" value="Genomic_DNA"/>
</dbReference>
<comment type="caution">
    <text evidence="1">The sequence shown here is derived from an EMBL/GenBank/DDBJ whole genome shotgun (WGS) entry which is preliminary data.</text>
</comment>
<reference evidence="1" key="1">
    <citation type="journal article" date="2021" name="Environ. Microbiol.">
        <title>Gene family expansions and transcriptome signatures uncover fungal adaptations to wood decay.</title>
        <authorList>
            <person name="Hage H."/>
            <person name="Miyauchi S."/>
            <person name="Viragh M."/>
            <person name="Drula E."/>
            <person name="Min B."/>
            <person name="Chaduli D."/>
            <person name="Navarro D."/>
            <person name="Favel A."/>
            <person name="Norest M."/>
            <person name="Lesage-Meessen L."/>
            <person name="Balint B."/>
            <person name="Merenyi Z."/>
            <person name="de Eugenio L."/>
            <person name="Morin E."/>
            <person name="Martinez A.T."/>
            <person name="Baldrian P."/>
            <person name="Stursova M."/>
            <person name="Martinez M.J."/>
            <person name="Novotny C."/>
            <person name="Magnuson J.K."/>
            <person name="Spatafora J.W."/>
            <person name="Maurice S."/>
            <person name="Pangilinan J."/>
            <person name="Andreopoulos W."/>
            <person name="LaButti K."/>
            <person name="Hundley H."/>
            <person name="Na H."/>
            <person name="Kuo A."/>
            <person name="Barry K."/>
            <person name="Lipzen A."/>
            <person name="Henrissat B."/>
            <person name="Riley R."/>
            <person name="Ahrendt S."/>
            <person name="Nagy L.G."/>
            <person name="Grigoriev I.V."/>
            <person name="Martin F."/>
            <person name="Rosso M.N."/>
        </authorList>
    </citation>
    <scope>NUCLEOTIDE SEQUENCE</scope>
    <source>
        <strain evidence="1">CBS 384.51</strain>
    </source>
</reference>
<evidence type="ECO:0000313" key="1">
    <source>
        <dbReference type="EMBL" id="KAI0092711.1"/>
    </source>
</evidence>
<proteinExistence type="predicted"/>
<name>A0ACB8UEY1_9APHY</name>
<gene>
    <name evidence="1" type="ORF">BDY19DRAFT_1045903</name>
</gene>
<dbReference type="Proteomes" id="UP001055072">
    <property type="component" value="Unassembled WGS sequence"/>
</dbReference>
<evidence type="ECO:0000313" key="2">
    <source>
        <dbReference type="Proteomes" id="UP001055072"/>
    </source>
</evidence>
<keyword evidence="2" id="KW-1185">Reference proteome</keyword>